<evidence type="ECO:0000313" key="1">
    <source>
        <dbReference type="EMBL" id="TSE06413.1"/>
    </source>
</evidence>
<accession>A0A554VGB3</accession>
<comment type="caution">
    <text evidence="1">The sequence shown here is derived from an EMBL/GenBank/DDBJ whole genome shotgun (WGS) entry which is preliminary data.</text>
</comment>
<dbReference type="Proteomes" id="UP000318833">
    <property type="component" value="Unassembled WGS sequence"/>
</dbReference>
<dbReference type="EMBL" id="VLNR01000046">
    <property type="protein sequence ID" value="TSE06413.1"/>
    <property type="molecule type" value="Genomic_DNA"/>
</dbReference>
<dbReference type="RefSeq" id="WP_143917645.1">
    <property type="nucleotide sequence ID" value="NZ_CANMIK010000057.1"/>
</dbReference>
<dbReference type="OrthoDB" id="1158806at2"/>
<dbReference type="AlphaFoldDB" id="A0A554VGB3"/>
<protein>
    <submittedName>
        <fullName evidence="1">Uncharacterized protein</fullName>
    </submittedName>
</protein>
<keyword evidence="2" id="KW-1185">Reference proteome</keyword>
<sequence>MKDVITQKDEVITPEIFESRTEEWCREDVLKLAHHFHKFEKAKGQYHRVARFDMKQGNLEEFKAIGKIEKLTVFLSLKEGYREKLTFSPILKVIYDGNKSKEYELKPKTKLDIERERREIGGGKIAAEIVPDTFKEMICKNWEDAEIHIIDDLFHCWGKKDQLDEESIIRVERFEIDRMVEYIDGLRDSLLGVSLYPGIDMNKFNKKEMISFTPVLGFQIDGSQNKEKSGFGLKGVFEFASNEIFAEYLSPCPPTCTQE</sequence>
<organism evidence="1 2">
    <name type="scientific">Aquimarina algiphila</name>
    <dbReference type="NCBI Taxonomy" id="2047982"/>
    <lineage>
        <taxon>Bacteria</taxon>
        <taxon>Pseudomonadati</taxon>
        <taxon>Bacteroidota</taxon>
        <taxon>Flavobacteriia</taxon>
        <taxon>Flavobacteriales</taxon>
        <taxon>Flavobacteriaceae</taxon>
        <taxon>Aquimarina</taxon>
    </lineage>
</organism>
<evidence type="ECO:0000313" key="2">
    <source>
        <dbReference type="Proteomes" id="UP000318833"/>
    </source>
</evidence>
<reference evidence="1 2" key="1">
    <citation type="submission" date="2019-07" db="EMBL/GenBank/DDBJ databases">
        <title>The draft genome sequence of Aquimarina algiphila M91.</title>
        <authorList>
            <person name="Meng X."/>
        </authorList>
    </citation>
    <scope>NUCLEOTIDE SEQUENCE [LARGE SCALE GENOMIC DNA]</scope>
    <source>
        <strain evidence="1 2">M91</strain>
    </source>
</reference>
<gene>
    <name evidence="1" type="ORF">FOF46_19845</name>
</gene>
<name>A0A554VGB3_9FLAO</name>
<proteinExistence type="predicted"/>